<evidence type="ECO:0000313" key="3">
    <source>
        <dbReference type="Proteomes" id="UP000607653"/>
    </source>
</evidence>
<sequence>MSTPDLSSNSQFPSTRLLPLAKNGCSVSGSFSSIGFGGFEGSANNLFLNRSKVLRPLETFPPVGAQPTLFQKRAAFQQNSAAAAGNSVLMGSESCRVSASVEENKGKGELEEEQEKKRKNNEDDEVEEGSVDGSGFNYDSDEAMENNKVDEIVKNGGNGSITNSTVTSVSL</sequence>
<reference evidence="2 3" key="1">
    <citation type="journal article" date="2020" name="Mol. Biol. Evol.">
        <title>Distinct Expression and Methylation Patterns for Genes with Different Fates following a Single Whole-Genome Duplication in Flowering Plants.</title>
        <authorList>
            <person name="Shi T."/>
            <person name="Rahmani R.S."/>
            <person name="Gugger P.F."/>
            <person name="Wang M."/>
            <person name="Li H."/>
            <person name="Zhang Y."/>
            <person name="Li Z."/>
            <person name="Wang Q."/>
            <person name="Van de Peer Y."/>
            <person name="Marchal K."/>
            <person name="Chen J."/>
        </authorList>
    </citation>
    <scope>NUCLEOTIDE SEQUENCE [LARGE SCALE GENOMIC DNA]</scope>
    <source>
        <tissue evidence="2">Leaf</tissue>
    </source>
</reference>
<evidence type="ECO:0000313" key="2">
    <source>
        <dbReference type="EMBL" id="DAD45473.1"/>
    </source>
</evidence>
<protein>
    <submittedName>
        <fullName evidence="2">Uncharacterized protein</fullName>
    </submittedName>
</protein>
<comment type="caution">
    <text evidence="2">The sequence shown here is derived from an EMBL/GenBank/DDBJ whole genome shotgun (WGS) entry which is preliminary data.</text>
</comment>
<feature type="compositionally biased region" description="Polar residues" evidence="1">
    <location>
        <begin position="160"/>
        <end position="171"/>
    </location>
</feature>
<proteinExistence type="predicted"/>
<dbReference type="AlphaFoldDB" id="A0A822ZL49"/>
<gene>
    <name evidence="2" type="ORF">HUJ06_003703</name>
</gene>
<feature type="region of interest" description="Disordered" evidence="1">
    <location>
        <begin position="94"/>
        <end position="171"/>
    </location>
</feature>
<dbReference type="EMBL" id="DUZY01000007">
    <property type="protein sequence ID" value="DAD45473.1"/>
    <property type="molecule type" value="Genomic_DNA"/>
</dbReference>
<accession>A0A822ZL49</accession>
<keyword evidence="3" id="KW-1185">Reference proteome</keyword>
<dbReference type="Proteomes" id="UP000607653">
    <property type="component" value="Unassembled WGS sequence"/>
</dbReference>
<evidence type="ECO:0000256" key="1">
    <source>
        <dbReference type="SAM" id="MobiDB-lite"/>
    </source>
</evidence>
<organism evidence="2 3">
    <name type="scientific">Nelumbo nucifera</name>
    <name type="common">Sacred lotus</name>
    <dbReference type="NCBI Taxonomy" id="4432"/>
    <lineage>
        <taxon>Eukaryota</taxon>
        <taxon>Viridiplantae</taxon>
        <taxon>Streptophyta</taxon>
        <taxon>Embryophyta</taxon>
        <taxon>Tracheophyta</taxon>
        <taxon>Spermatophyta</taxon>
        <taxon>Magnoliopsida</taxon>
        <taxon>Proteales</taxon>
        <taxon>Nelumbonaceae</taxon>
        <taxon>Nelumbo</taxon>
    </lineage>
</organism>
<name>A0A822ZL49_NELNU</name>